<dbReference type="Proteomes" id="UP001240984">
    <property type="component" value="Unassembled WGS sequence"/>
</dbReference>
<evidence type="ECO:0000313" key="2">
    <source>
        <dbReference type="Proteomes" id="UP001240984"/>
    </source>
</evidence>
<evidence type="ECO:0000313" key="1">
    <source>
        <dbReference type="EMBL" id="MDP9792432.1"/>
    </source>
</evidence>
<sequence>MISFGDVGRLIAFGTNIAMTPGASGERAEYRRLIHEYVMNPDFRDAVDAVLGGAECEVTDANETLGLVLFPRSGSPWSWPGKAPDLPWNKSDDSADRTARMLTIVALLAMQFPAGVDLEAMLNDTDRAVPSVSVLQLEEYIREFCERQKANEPDVEAGTPDRELPMWSLWLSRTTYGGAVKRTSRTTSTYLVYQTLDGLQQLGFVSDLTPDSPAEQKNYRIRRRLLAQFPDFLMNPLFEALRPTNS</sequence>
<gene>
    <name evidence="1" type="ORF">J2S43_000944</name>
</gene>
<proteinExistence type="predicted"/>
<keyword evidence="2" id="KW-1185">Reference proteome</keyword>
<accession>A0ABT9MLX9</accession>
<reference evidence="1 2" key="1">
    <citation type="submission" date="2023-07" db="EMBL/GenBank/DDBJ databases">
        <title>Sequencing the genomes of 1000 actinobacteria strains.</title>
        <authorList>
            <person name="Klenk H.-P."/>
        </authorList>
    </citation>
    <scope>NUCLEOTIDE SEQUENCE [LARGE SCALE GENOMIC DNA]</scope>
    <source>
        <strain evidence="1 2">DSM 44710</strain>
    </source>
</reference>
<organism evidence="1 2">
    <name type="scientific">Catenuloplanes nepalensis</name>
    <dbReference type="NCBI Taxonomy" id="587533"/>
    <lineage>
        <taxon>Bacteria</taxon>
        <taxon>Bacillati</taxon>
        <taxon>Actinomycetota</taxon>
        <taxon>Actinomycetes</taxon>
        <taxon>Micromonosporales</taxon>
        <taxon>Micromonosporaceae</taxon>
        <taxon>Catenuloplanes</taxon>
    </lineage>
</organism>
<comment type="caution">
    <text evidence="1">The sequence shown here is derived from an EMBL/GenBank/DDBJ whole genome shotgun (WGS) entry which is preliminary data.</text>
</comment>
<dbReference type="RefSeq" id="WP_306827322.1">
    <property type="nucleotide sequence ID" value="NZ_JAUSRA010000001.1"/>
</dbReference>
<dbReference type="EMBL" id="JAUSRA010000001">
    <property type="protein sequence ID" value="MDP9792432.1"/>
    <property type="molecule type" value="Genomic_DNA"/>
</dbReference>
<name>A0ABT9MLX9_9ACTN</name>
<protein>
    <submittedName>
        <fullName evidence="1">Uncharacterized protein</fullName>
    </submittedName>
</protein>